<dbReference type="PANTHER" id="PTHR42648:SF21">
    <property type="entry name" value="CYSTEINE-RICH RLK (RECEPTOR-LIKE PROTEIN KINASE) 8"/>
    <property type="match status" value="1"/>
</dbReference>
<feature type="compositionally biased region" description="Low complexity" evidence="1">
    <location>
        <begin position="79"/>
        <end position="96"/>
    </location>
</feature>
<dbReference type="EMBL" id="BQNB010013196">
    <property type="protein sequence ID" value="GJT13027.1"/>
    <property type="molecule type" value="Genomic_DNA"/>
</dbReference>
<comment type="caution">
    <text evidence="3">The sequence shown here is derived from an EMBL/GenBank/DDBJ whole genome shotgun (WGS) entry which is preliminary data.</text>
</comment>
<dbReference type="InterPro" id="IPR012337">
    <property type="entry name" value="RNaseH-like_sf"/>
</dbReference>
<dbReference type="InterPro" id="IPR001584">
    <property type="entry name" value="Integrase_cat-core"/>
</dbReference>
<dbReference type="Proteomes" id="UP001151760">
    <property type="component" value="Unassembled WGS sequence"/>
</dbReference>
<reference evidence="3" key="1">
    <citation type="journal article" date="2022" name="Int. J. Mol. Sci.">
        <title>Draft Genome of Tanacetum Coccineum: Genomic Comparison of Closely Related Tanacetum-Family Plants.</title>
        <authorList>
            <person name="Yamashiro T."/>
            <person name="Shiraishi A."/>
            <person name="Nakayama K."/>
            <person name="Satake H."/>
        </authorList>
    </citation>
    <scope>NUCLEOTIDE SEQUENCE</scope>
</reference>
<protein>
    <submittedName>
        <fullName evidence="3">Retrovirus-related pol polyprotein from transposon TNT 1-94</fullName>
    </submittedName>
</protein>
<accession>A0ABQ5BGW2</accession>
<reference evidence="3" key="2">
    <citation type="submission" date="2022-01" db="EMBL/GenBank/DDBJ databases">
        <authorList>
            <person name="Yamashiro T."/>
            <person name="Shiraishi A."/>
            <person name="Satake H."/>
            <person name="Nakayama K."/>
        </authorList>
    </citation>
    <scope>NUCLEOTIDE SEQUENCE</scope>
</reference>
<sequence length="432" mass="50334">MRLKQSTLTWSIVWQKTVENTNTLRGFVQCARTQNPSEPLLDSACMFTKHVQEFNISKHNDSLKTKDSNKRLLTSTRVKPTTSASKSKPSSNTKNNRITRPPSSNQKNNVEDHSRKVKSSLNKTYSVSEPVSNALVKHYVRNANFESICAICNKCLFDANHDMCIIDYVNDVTIRSKSKSKRNKMRKVWKPTSKVFSKIGYSWKPTGRTFTIVRNRLWRLSNRKRYNISGLLCGRVMSQLILRGLICDYELKVAFRKHTCFIRDLDGVDLLKGSRDSNLYTLSIDNLLLSSPIFRGLLKLKYQKDYLCSTCALGKSKKHTHKPKAEDSIQEKLYLLHMDLWEPMRVQSIDGREYILVIIDDFSRFTWVKFLHSKDEVLEFVIKFLKMIQVRLNATLHNIRTDNDIEFINQKLRDYYEEVRISHQASFARTLQ</sequence>
<gene>
    <name evidence="3" type="ORF">Tco_0860069</name>
</gene>
<dbReference type="PROSITE" id="PS50994">
    <property type="entry name" value="INTEGRASE"/>
    <property type="match status" value="1"/>
</dbReference>
<dbReference type="InterPro" id="IPR036397">
    <property type="entry name" value="RNaseH_sf"/>
</dbReference>
<name>A0ABQ5BGW2_9ASTR</name>
<keyword evidence="4" id="KW-1185">Reference proteome</keyword>
<evidence type="ECO:0000313" key="3">
    <source>
        <dbReference type="EMBL" id="GJT13027.1"/>
    </source>
</evidence>
<feature type="domain" description="Integrase catalytic" evidence="2">
    <location>
        <begin position="319"/>
        <end position="432"/>
    </location>
</feature>
<dbReference type="Pfam" id="PF00665">
    <property type="entry name" value="rve"/>
    <property type="match status" value="1"/>
</dbReference>
<evidence type="ECO:0000313" key="4">
    <source>
        <dbReference type="Proteomes" id="UP001151760"/>
    </source>
</evidence>
<dbReference type="PANTHER" id="PTHR42648">
    <property type="entry name" value="TRANSPOSASE, PUTATIVE-RELATED"/>
    <property type="match status" value="1"/>
</dbReference>
<feature type="compositionally biased region" description="Basic and acidic residues" evidence="1">
    <location>
        <begin position="61"/>
        <end position="70"/>
    </location>
</feature>
<evidence type="ECO:0000256" key="1">
    <source>
        <dbReference type="SAM" id="MobiDB-lite"/>
    </source>
</evidence>
<dbReference type="SUPFAM" id="SSF53098">
    <property type="entry name" value="Ribonuclease H-like"/>
    <property type="match status" value="1"/>
</dbReference>
<dbReference type="Gene3D" id="3.30.420.10">
    <property type="entry name" value="Ribonuclease H-like superfamily/Ribonuclease H"/>
    <property type="match status" value="1"/>
</dbReference>
<proteinExistence type="predicted"/>
<evidence type="ECO:0000259" key="2">
    <source>
        <dbReference type="PROSITE" id="PS50994"/>
    </source>
</evidence>
<dbReference type="InterPro" id="IPR039537">
    <property type="entry name" value="Retrotran_Ty1/copia-like"/>
</dbReference>
<organism evidence="3 4">
    <name type="scientific">Tanacetum coccineum</name>
    <dbReference type="NCBI Taxonomy" id="301880"/>
    <lineage>
        <taxon>Eukaryota</taxon>
        <taxon>Viridiplantae</taxon>
        <taxon>Streptophyta</taxon>
        <taxon>Embryophyta</taxon>
        <taxon>Tracheophyta</taxon>
        <taxon>Spermatophyta</taxon>
        <taxon>Magnoliopsida</taxon>
        <taxon>eudicotyledons</taxon>
        <taxon>Gunneridae</taxon>
        <taxon>Pentapetalae</taxon>
        <taxon>asterids</taxon>
        <taxon>campanulids</taxon>
        <taxon>Asterales</taxon>
        <taxon>Asteraceae</taxon>
        <taxon>Asteroideae</taxon>
        <taxon>Anthemideae</taxon>
        <taxon>Anthemidinae</taxon>
        <taxon>Tanacetum</taxon>
    </lineage>
</organism>
<feature type="region of interest" description="Disordered" evidence="1">
    <location>
        <begin position="61"/>
        <end position="123"/>
    </location>
</feature>